<reference evidence="2 3" key="2">
    <citation type="journal article" date="2018" name="Annu Rev Anim Biosci">
        <title>Bat Biology, Genomes, and the Bat1K Project: To Generate Chromosome-Level Genomes for All Living Bat Species.</title>
        <authorList>
            <person name="Teeling E.C."/>
            <person name="Vernes S.C."/>
            <person name="Davalos L.M."/>
            <person name="Ray D.A."/>
            <person name="Gilbert M.T.P."/>
            <person name="Myers E."/>
        </authorList>
    </citation>
    <scope>NUCLEOTIDE SEQUENCE</scope>
</reference>
<dbReference type="Proteomes" id="UP000472240">
    <property type="component" value="Chromosome 4"/>
</dbReference>
<evidence type="ECO:0000313" key="2">
    <source>
        <dbReference type="Ensembl" id="ENSRFEP00010009060.1"/>
    </source>
</evidence>
<feature type="chain" id="PRO_5045782714" evidence="1">
    <location>
        <begin position="20"/>
        <end position="95"/>
    </location>
</feature>
<keyword evidence="3" id="KW-1185">Reference proteome</keyword>
<evidence type="ECO:0000313" key="3">
    <source>
        <dbReference type="Proteomes" id="UP000472240"/>
    </source>
</evidence>
<dbReference type="AlphaFoldDB" id="A0A671E7S4"/>
<reference evidence="2 3" key="1">
    <citation type="journal article" date="2015" name="Annu Rev Anim Biosci">
        <title>The Genome 10K Project: a way forward.</title>
        <authorList>
            <person name="Koepfli K.P."/>
            <person name="Paten B."/>
            <person name="O'Brien S.J."/>
            <person name="Koepfli K.P."/>
            <person name="Paten B."/>
            <person name="Antunes A."/>
            <person name="Belov K."/>
            <person name="Bustamante C."/>
            <person name="Castoe T.A."/>
            <person name="Clawson H."/>
            <person name="Crawford A.J."/>
            <person name="Diekhans M."/>
            <person name="Distel D."/>
            <person name="Durbin R."/>
            <person name="Earl D."/>
            <person name="Fujita M.K."/>
            <person name="Gamble T."/>
            <person name="Georges A."/>
            <person name="Gemmell N."/>
            <person name="Gilbert M.T."/>
            <person name="Graves J.M."/>
            <person name="Green R.E."/>
            <person name="Hickey G."/>
            <person name="Jarvis E.D."/>
            <person name="Johnson W."/>
            <person name="Komissarov A."/>
            <person name="Korf I."/>
            <person name="Kuhn R."/>
            <person name="Larkin D.M."/>
            <person name="Lewin H."/>
            <person name="Lopez J.V."/>
            <person name="Ma J."/>
            <person name="Marques-Bonet T."/>
            <person name="Miller W."/>
            <person name="Murphy R."/>
            <person name="Pevzner P."/>
            <person name="Shapiro B."/>
            <person name="Steiner C."/>
            <person name="Tamazian G."/>
            <person name="Venkatesh B."/>
            <person name="Wang J."/>
            <person name="Wayne R."/>
            <person name="Wiley E."/>
            <person name="Yang H."/>
            <person name="Zhang G."/>
            <person name="Haussler D."/>
            <person name="Ryder O."/>
            <person name="O'Brien S.J."/>
        </authorList>
    </citation>
    <scope>NUCLEOTIDE SEQUENCE</scope>
</reference>
<organism evidence="2 3">
    <name type="scientific">Rhinolophus ferrumequinum</name>
    <name type="common">Greater horseshoe bat</name>
    <dbReference type="NCBI Taxonomy" id="59479"/>
    <lineage>
        <taxon>Eukaryota</taxon>
        <taxon>Metazoa</taxon>
        <taxon>Chordata</taxon>
        <taxon>Craniata</taxon>
        <taxon>Vertebrata</taxon>
        <taxon>Euteleostomi</taxon>
        <taxon>Mammalia</taxon>
        <taxon>Eutheria</taxon>
        <taxon>Laurasiatheria</taxon>
        <taxon>Chiroptera</taxon>
        <taxon>Yinpterochiroptera</taxon>
        <taxon>Rhinolophoidea</taxon>
        <taxon>Rhinolophidae</taxon>
        <taxon>Rhinolophinae</taxon>
        <taxon>Rhinolophus</taxon>
    </lineage>
</organism>
<keyword evidence="1" id="KW-0732">Signal</keyword>
<dbReference type="InParanoid" id="A0A671E7S4"/>
<name>A0A671E7S4_RHIFE</name>
<protein>
    <submittedName>
        <fullName evidence="2">Uncharacterized protein</fullName>
    </submittedName>
</protein>
<reference evidence="2" key="5">
    <citation type="submission" date="2025-09" db="UniProtKB">
        <authorList>
            <consortium name="Ensembl"/>
        </authorList>
    </citation>
    <scope>IDENTIFICATION</scope>
</reference>
<reference evidence="3" key="3">
    <citation type="submission" date="2018-12" db="EMBL/GenBank/DDBJ databases">
        <title>G10K-VGP greater horseshoe bat female genome, primary haplotype.</title>
        <authorList>
            <person name="Teeling E."/>
            <person name="Myers G."/>
            <person name="Vernes S."/>
            <person name="Pippel M."/>
            <person name="Winkler S."/>
            <person name="Fedrigo O."/>
            <person name="Rhie A."/>
            <person name="Koren S."/>
            <person name="Phillippy A."/>
            <person name="Lewin H."/>
            <person name="Damas J."/>
            <person name="Howe K."/>
            <person name="Mountcastle J."/>
            <person name="Jarvis E.D."/>
        </authorList>
    </citation>
    <scope>NUCLEOTIDE SEQUENCE [LARGE SCALE GENOMIC DNA]</scope>
</reference>
<sequence length="95" mass="10956">MDSWIFILYIGHIIHYLSCCSNCTSFGYWEVFQDGSCVPLTSTYHFGFLSTSLIPSTTRCSKLILYDPCPSPRISHFSKELSFLQNGFQFISCRY</sequence>
<reference evidence="2" key="4">
    <citation type="submission" date="2025-08" db="UniProtKB">
        <authorList>
            <consortium name="Ensembl"/>
        </authorList>
    </citation>
    <scope>IDENTIFICATION</scope>
</reference>
<evidence type="ECO:0000256" key="1">
    <source>
        <dbReference type="SAM" id="SignalP"/>
    </source>
</evidence>
<accession>A0A671E7S4</accession>
<proteinExistence type="predicted"/>
<dbReference type="Ensembl" id="ENSRFET00010009939.1">
    <property type="protein sequence ID" value="ENSRFEP00010009060.1"/>
    <property type="gene ID" value="ENSRFEG00010006207.1"/>
</dbReference>
<feature type="signal peptide" evidence="1">
    <location>
        <begin position="1"/>
        <end position="19"/>
    </location>
</feature>